<dbReference type="AlphaFoldDB" id="A0A380LNT3"/>
<protein>
    <submittedName>
        <fullName evidence="2">Uncharacterized protein</fullName>
    </submittedName>
</protein>
<keyword evidence="1" id="KW-0472">Membrane</keyword>
<sequence>MNSEYVFHGFMLMLFVIWFAVIKKTKSSSKNVYLIEASALSVGRNHLSL</sequence>
<dbReference type="Proteomes" id="UP000255523">
    <property type="component" value="Unassembled WGS sequence"/>
</dbReference>
<name>A0A380LNT3_9FIRM</name>
<dbReference type="EMBL" id="UHFX01000003">
    <property type="protein sequence ID" value="SUO04903.1"/>
    <property type="molecule type" value="Genomic_DNA"/>
</dbReference>
<evidence type="ECO:0000313" key="2">
    <source>
        <dbReference type="EMBL" id="SUO04903.1"/>
    </source>
</evidence>
<keyword evidence="1" id="KW-1133">Transmembrane helix</keyword>
<keyword evidence="1" id="KW-0812">Transmembrane</keyword>
<proteinExistence type="predicted"/>
<feature type="transmembrane region" description="Helical" evidence="1">
    <location>
        <begin position="6"/>
        <end position="22"/>
    </location>
</feature>
<gene>
    <name evidence="2" type="ORF">NCTC11087_01832</name>
</gene>
<reference evidence="2 3" key="1">
    <citation type="submission" date="2018-06" db="EMBL/GenBank/DDBJ databases">
        <authorList>
            <consortium name="Pathogen Informatics"/>
            <person name="Doyle S."/>
        </authorList>
    </citation>
    <scope>NUCLEOTIDE SEQUENCE [LARGE SCALE GENOMIC DNA]</scope>
    <source>
        <strain evidence="2 3">NCTC11087</strain>
    </source>
</reference>
<keyword evidence="3" id="KW-1185">Reference proteome</keyword>
<evidence type="ECO:0000313" key="3">
    <source>
        <dbReference type="Proteomes" id="UP000255523"/>
    </source>
</evidence>
<organism evidence="2 3">
    <name type="scientific">Faecalicoccus pleomorphus</name>
    <dbReference type="NCBI Taxonomy" id="1323"/>
    <lineage>
        <taxon>Bacteria</taxon>
        <taxon>Bacillati</taxon>
        <taxon>Bacillota</taxon>
        <taxon>Erysipelotrichia</taxon>
        <taxon>Erysipelotrichales</taxon>
        <taxon>Erysipelotrichaceae</taxon>
        <taxon>Faecalicoccus</taxon>
    </lineage>
</organism>
<accession>A0A380LNT3</accession>
<evidence type="ECO:0000256" key="1">
    <source>
        <dbReference type="SAM" id="Phobius"/>
    </source>
</evidence>